<keyword evidence="2 5" id="KW-0812">Transmembrane</keyword>
<keyword evidence="4 5" id="KW-0472">Membrane</keyword>
<proteinExistence type="predicted"/>
<reference evidence="6" key="1">
    <citation type="submission" date="2018-06" db="EMBL/GenBank/DDBJ databases">
        <authorList>
            <person name="Zhirakovskaya E."/>
        </authorList>
    </citation>
    <scope>NUCLEOTIDE SEQUENCE</scope>
</reference>
<feature type="transmembrane region" description="Helical" evidence="5">
    <location>
        <begin position="33"/>
        <end position="51"/>
    </location>
</feature>
<dbReference type="InterPro" id="IPR007318">
    <property type="entry name" value="Phopholipid_MeTrfase"/>
</dbReference>
<evidence type="ECO:0000256" key="1">
    <source>
        <dbReference type="ARBA" id="ARBA00004127"/>
    </source>
</evidence>
<evidence type="ECO:0000256" key="5">
    <source>
        <dbReference type="SAM" id="Phobius"/>
    </source>
</evidence>
<dbReference type="EMBL" id="UOEX01000257">
    <property type="protein sequence ID" value="VAW38660.1"/>
    <property type="molecule type" value="Genomic_DNA"/>
</dbReference>
<comment type="subcellular location">
    <subcellularLocation>
        <location evidence="1">Endomembrane system</location>
        <topology evidence="1">Multi-pass membrane protein</topology>
    </subcellularLocation>
</comment>
<evidence type="ECO:0008006" key="7">
    <source>
        <dbReference type="Google" id="ProtNLM"/>
    </source>
</evidence>
<sequence length="182" mass="21457">MPRIALFIICTLLFICFSWRALSNPKTHGFYRFFVFEGVLLLILLNYPYWFLEPFSPLHILSWLLLLASIFFVIQSLLLLKRVGGHNERHEMPENFSFENTVNVVEEGLYRYVRHPMYSSLLFLGWGAFFKHITLLNIGLIIAVSGFVIAVAKVEERENIHFFGPVYGDYMRRTRMFIPWVL</sequence>
<evidence type="ECO:0000256" key="2">
    <source>
        <dbReference type="ARBA" id="ARBA00022692"/>
    </source>
</evidence>
<dbReference type="GO" id="GO:0012505">
    <property type="term" value="C:endomembrane system"/>
    <property type="evidence" value="ECO:0007669"/>
    <property type="project" value="UniProtKB-SubCell"/>
</dbReference>
<evidence type="ECO:0000256" key="4">
    <source>
        <dbReference type="ARBA" id="ARBA00023136"/>
    </source>
</evidence>
<name>A0A3B0VD71_9ZZZZ</name>
<gene>
    <name evidence="6" type="ORF">MNBD_DELTA03-766</name>
</gene>
<dbReference type="Gene3D" id="1.20.120.1630">
    <property type="match status" value="1"/>
</dbReference>
<organism evidence="6">
    <name type="scientific">hydrothermal vent metagenome</name>
    <dbReference type="NCBI Taxonomy" id="652676"/>
    <lineage>
        <taxon>unclassified sequences</taxon>
        <taxon>metagenomes</taxon>
        <taxon>ecological metagenomes</taxon>
    </lineage>
</organism>
<dbReference type="AlphaFoldDB" id="A0A3B0VD71"/>
<protein>
    <recommendedName>
        <fullName evidence="7">Isoprenylcysteine carboxylmethyltransferase family protein</fullName>
    </recommendedName>
</protein>
<evidence type="ECO:0000313" key="6">
    <source>
        <dbReference type="EMBL" id="VAW38660.1"/>
    </source>
</evidence>
<feature type="transmembrane region" description="Helical" evidence="5">
    <location>
        <begin position="129"/>
        <end position="152"/>
    </location>
</feature>
<keyword evidence="3 5" id="KW-1133">Transmembrane helix</keyword>
<dbReference type="Pfam" id="PF04191">
    <property type="entry name" value="PEMT"/>
    <property type="match status" value="1"/>
</dbReference>
<evidence type="ECO:0000256" key="3">
    <source>
        <dbReference type="ARBA" id="ARBA00022989"/>
    </source>
</evidence>
<feature type="transmembrane region" description="Helical" evidence="5">
    <location>
        <begin position="58"/>
        <end position="80"/>
    </location>
</feature>
<accession>A0A3B0VD71</accession>